<evidence type="ECO:0000313" key="5">
    <source>
        <dbReference type="Proteomes" id="UP000244223"/>
    </source>
</evidence>
<proteinExistence type="predicted"/>
<keyword evidence="5" id="KW-1185">Reference proteome</keyword>
<sequence>MTHYPIKHPVIFLAFGLGSGLAPKAPGTAGSALALVFLPLLACLGWWGSAIFIVVAAIFGVWLCGQAAHILGVHDHASIVWDEFVGQWLALFPIVGIAAINAETVVATLLAFALFRLFDIKKPWPISWCDQHLEGGLGIMLDDIIAGLVAGGVLWGIMVSGFWPF</sequence>
<feature type="transmembrane region" description="Helical" evidence="2">
    <location>
        <begin position="89"/>
        <end position="115"/>
    </location>
</feature>
<dbReference type="UniPathway" id="UPA00084">
    <property type="reaction ID" value="UER00504"/>
</dbReference>
<dbReference type="EC" id="3.1.3.27" evidence="1"/>
<evidence type="ECO:0000256" key="2">
    <source>
        <dbReference type="SAM" id="Phobius"/>
    </source>
</evidence>
<keyword evidence="1" id="KW-0595">Phospholipid degradation</keyword>
<dbReference type="Proteomes" id="UP000244223">
    <property type="component" value="Unassembled WGS sequence"/>
</dbReference>
<comment type="cofactor">
    <cofactor evidence="1">
        <name>Mg(2+)</name>
        <dbReference type="ChEBI" id="CHEBI:18420"/>
    </cofactor>
</comment>
<dbReference type="GO" id="GO:0009395">
    <property type="term" value="P:phospholipid catabolic process"/>
    <property type="evidence" value="ECO:0007669"/>
    <property type="project" value="UniProtKB-KW"/>
</dbReference>
<keyword evidence="1" id="KW-0460">Magnesium</keyword>
<dbReference type="RefSeq" id="WP_107866758.1">
    <property type="nucleotide sequence ID" value="NZ_QAON01000018.1"/>
</dbReference>
<dbReference type="OrthoDB" id="9804091at2"/>
<dbReference type="SUPFAM" id="SSF101307">
    <property type="entry name" value="YutG-like"/>
    <property type="match status" value="1"/>
</dbReference>
<dbReference type="PIRSF" id="PIRSF006162">
    <property type="entry name" value="PgpA"/>
    <property type="match status" value="1"/>
</dbReference>
<accession>A0A2T5IUK1</accession>
<feature type="domain" description="YutG/PgpA" evidence="3">
    <location>
        <begin position="13"/>
        <end position="157"/>
    </location>
</feature>
<reference evidence="4 5" key="1">
    <citation type="submission" date="2018-04" db="EMBL/GenBank/DDBJ databases">
        <title>Genomic Encyclopedia of Archaeal and Bacterial Type Strains, Phase II (KMG-II): from individual species to whole genera.</title>
        <authorList>
            <person name="Goeker M."/>
        </authorList>
    </citation>
    <scope>NUCLEOTIDE SEQUENCE [LARGE SCALE GENOMIC DNA]</scope>
    <source>
        <strain evidence="4 5">DSM 5822</strain>
    </source>
</reference>
<keyword evidence="1" id="KW-0997">Cell inner membrane</keyword>
<keyword evidence="1" id="KW-0443">Lipid metabolism</keyword>
<comment type="function">
    <text evidence="1">Lipid phosphatase which dephosphorylates phosphatidylglycerophosphate (PGP) to phosphatidylglycerol (PG).</text>
</comment>
<dbReference type="GO" id="GO:0046872">
    <property type="term" value="F:metal ion binding"/>
    <property type="evidence" value="ECO:0007669"/>
    <property type="project" value="UniProtKB-KW"/>
</dbReference>
<keyword evidence="1" id="KW-0479">Metal-binding</keyword>
<dbReference type="EMBL" id="QAON01000018">
    <property type="protein sequence ID" value="PTQ87540.1"/>
    <property type="molecule type" value="Genomic_DNA"/>
</dbReference>
<comment type="catalytic activity">
    <reaction evidence="1">
        <text>a 1,2-diacyl-sn-glycero-3-phospho-(1'-sn-glycero-3'-phosphate) + H2O = a 1,2-diacyl-sn-glycero-3-phospho-(1'-sn-glycerol) + phosphate</text>
        <dbReference type="Rhea" id="RHEA:33751"/>
        <dbReference type="ChEBI" id="CHEBI:15377"/>
        <dbReference type="ChEBI" id="CHEBI:43474"/>
        <dbReference type="ChEBI" id="CHEBI:60110"/>
        <dbReference type="ChEBI" id="CHEBI:64716"/>
        <dbReference type="EC" id="3.1.3.27"/>
    </reaction>
</comment>
<dbReference type="GO" id="GO:0006655">
    <property type="term" value="P:phosphatidylglycerol biosynthetic process"/>
    <property type="evidence" value="ECO:0007669"/>
    <property type="project" value="UniProtKB-UniPathway"/>
</dbReference>
<comment type="pathway">
    <text evidence="1">Phospholipid metabolism; phosphatidylglycerol biosynthesis; phosphatidylglycerol from CDP-diacylglycerol: step 2/2.</text>
</comment>
<feature type="transmembrane region" description="Helical" evidence="2">
    <location>
        <begin position="144"/>
        <end position="163"/>
    </location>
</feature>
<comment type="caution">
    <text evidence="4">The sequence shown here is derived from an EMBL/GenBank/DDBJ whole genome shotgun (WGS) entry which is preliminary data.</text>
</comment>
<feature type="transmembrane region" description="Helical" evidence="2">
    <location>
        <begin position="44"/>
        <end position="68"/>
    </location>
</feature>
<keyword evidence="1" id="KW-1208">Phospholipid metabolism</keyword>
<evidence type="ECO:0000256" key="1">
    <source>
        <dbReference type="PIRNR" id="PIRNR006162"/>
    </source>
</evidence>
<comment type="subcellular location">
    <subcellularLocation>
        <location evidence="1">Cell inner membrane</location>
        <topology evidence="1">Multi-pass membrane protein</topology>
    </subcellularLocation>
</comment>
<dbReference type="Pfam" id="PF04608">
    <property type="entry name" value="PgpA"/>
    <property type="match status" value="1"/>
</dbReference>
<dbReference type="PANTHER" id="PTHR36305:SF1">
    <property type="entry name" value="PHOSPHATIDYLGLYCEROPHOSPHATASE A"/>
    <property type="match status" value="1"/>
</dbReference>
<dbReference type="GO" id="GO:0008962">
    <property type="term" value="F:phosphatidylglycerophosphatase activity"/>
    <property type="evidence" value="ECO:0007669"/>
    <property type="project" value="UniProtKB-EC"/>
</dbReference>
<keyword evidence="1" id="KW-1003">Cell membrane</keyword>
<evidence type="ECO:0000313" key="4">
    <source>
        <dbReference type="EMBL" id="PTQ87540.1"/>
    </source>
</evidence>
<dbReference type="AlphaFoldDB" id="A0A2T5IUK1"/>
<keyword evidence="1" id="KW-0442">Lipid degradation</keyword>
<keyword evidence="1" id="KW-0378">Hydrolase</keyword>
<keyword evidence="2" id="KW-1133">Transmembrane helix</keyword>
<dbReference type="PANTHER" id="PTHR36305">
    <property type="entry name" value="PHOSPHATIDYLGLYCEROPHOSPHATASE A"/>
    <property type="match status" value="1"/>
</dbReference>
<keyword evidence="1 2" id="KW-0472">Membrane</keyword>
<keyword evidence="1 2" id="KW-0812">Transmembrane</keyword>
<dbReference type="InterPro" id="IPR036681">
    <property type="entry name" value="PgpA-like_sf"/>
</dbReference>
<organism evidence="4 5">
    <name type="scientific">Agitococcus lubricus</name>
    <dbReference type="NCBI Taxonomy" id="1077255"/>
    <lineage>
        <taxon>Bacteria</taxon>
        <taxon>Pseudomonadati</taxon>
        <taxon>Pseudomonadota</taxon>
        <taxon>Gammaproteobacteria</taxon>
        <taxon>Moraxellales</taxon>
        <taxon>Moraxellaceae</taxon>
        <taxon>Agitococcus</taxon>
    </lineage>
</organism>
<gene>
    <name evidence="4" type="ORF">C8N29_11835</name>
</gene>
<dbReference type="CDD" id="cd06971">
    <property type="entry name" value="PgpA"/>
    <property type="match status" value="1"/>
</dbReference>
<protein>
    <recommendedName>
        <fullName evidence="1">Phosphatidylglycerophosphatase A</fullName>
        <ecNumber evidence="1">3.1.3.27</ecNumber>
    </recommendedName>
    <alternativeName>
        <fullName evidence="1">Phosphatidylglycerolphosphate phosphatase A</fullName>
    </alternativeName>
</protein>
<name>A0A2T5IUK1_9GAMM</name>
<dbReference type="InterPro" id="IPR007686">
    <property type="entry name" value="YutG/PgpA"/>
</dbReference>
<dbReference type="InterPro" id="IPR026037">
    <property type="entry name" value="PgpA"/>
</dbReference>
<evidence type="ECO:0000259" key="3">
    <source>
        <dbReference type="Pfam" id="PF04608"/>
    </source>
</evidence>
<dbReference type="GO" id="GO:0005886">
    <property type="term" value="C:plasma membrane"/>
    <property type="evidence" value="ECO:0007669"/>
    <property type="project" value="UniProtKB-SubCell"/>
</dbReference>